<dbReference type="OrthoDB" id="4746440at2"/>
<feature type="domain" description="HTH tetR-type" evidence="5">
    <location>
        <begin position="31"/>
        <end position="91"/>
    </location>
</feature>
<dbReference type="GO" id="GO:0000976">
    <property type="term" value="F:transcription cis-regulatory region binding"/>
    <property type="evidence" value="ECO:0007669"/>
    <property type="project" value="TreeGrafter"/>
</dbReference>
<gene>
    <name evidence="6" type="ORF">FE697_020570</name>
</gene>
<evidence type="ECO:0000256" key="4">
    <source>
        <dbReference type="PROSITE-ProRule" id="PRU00335"/>
    </source>
</evidence>
<accession>A0A5Q6RJN9</accession>
<evidence type="ECO:0000313" key="7">
    <source>
        <dbReference type="Proteomes" id="UP000307768"/>
    </source>
</evidence>
<dbReference type="SUPFAM" id="SSF48498">
    <property type="entry name" value="Tetracyclin repressor-like, C-terminal domain"/>
    <property type="match status" value="1"/>
</dbReference>
<dbReference type="Gene3D" id="1.10.357.10">
    <property type="entry name" value="Tetracycline Repressor, domain 2"/>
    <property type="match status" value="1"/>
</dbReference>
<keyword evidence="2 4" id="KW-0238">DNA-binding</keyword>
<dbReference type="PANTHER" id="PTHR30055">
    <property type="entry name" value="HTH-TYPE TRANSCRIPTIONAL REGULATOR RUTR"/>
    <property type="match status" value="1"/>
</dbReference>
<evidence type="ECO:0000259" key="5">
    <source>
        <dbReference type="PROSITE" id="PS50977"/>
    </source>
</evidence>
<comment type="caution">
    <text evidence="6">The sequence shown here is derived from an EMBL/GenBank/DDBJ whole genome shotgun (WGS) entry which is preliminary data.</text>
</comment>
<dbReference type="InterPro" id="IPR050109">
    <property type="entry name" value="HTH-type_TetR-like_transc_reg"/>
</dbReference>
<keyword evidence="1" id="KW-0805">Transcription regulation</keyword>
<sequence>MTSPAAPCEPVVQYALCVPASDQGPRDVARRERLDRIRVAATELLLEKDFTSITTRDIARRAGVAEATLFRYIKGKQELLTMVYADHLDAQLSVVEEEDARIVARQAGLPPSMDAVLERIFHIYQRRCAFYQASPHNASLYLRQGFDVDPDVSARPVSQGDRTIRLVVSILGEGQRAGVLDPAVDAALVAQNLHGTYMHEIDRTPVRGFEPSTLWDRLRPRLEVQLVPLGRRTSSGTPAP</sequence>
<organism evidence="6 7">
    <name type="scientific">Mumia zhuanghuii</name>
    <dbReference type="NCBI Taxonomy" id="2585211"/>
    <lineage>
        <taxon>Bacteria</taxon>
        <taxon>Bacillati</taxon>
        <taxon>Actinomycetota</taxon>
        <taxon>Actinomycetes</taxon>
        <taxon>Propionibacteriales</taxon>
        <taxon>Nocardioidaceae</taxon>
        <taxon>Mumia</taxon>
    </lineage>
</organism>
<protein>
    <submittedName>
        <fullName evidence="6">TetR/AcrR family transcriptional regulator</fullName>
    </submittedName>
</protein>
<dbReference type="EMBL" id="VDFQ02000007">
    <property type="protein sequence ID" value="KAA1418229.1"/>
    <property type="molecule type" value="Genomic_DNA"/>
</dbReference>
<dbReference type="InterPro" id="IPR001647">
    <property type="entry name" value="HTH_TetR"/>
</dbReference>
<dbReference type="PROSITE" id="PS50977">
    <property type="entry name" value="HTH_TETR_2"/>
    <property type="match status" value="1"/>
</dbReference>
<keyword evidence="3" id="KW-0804">Transcription</keyword>
<evidence type="ECO:0000313" key="6">
    <source>
        <dbReference type="EMBL" id="KAA1418229.1"/>
    </source>
</evidence>
<evidence type="ECO:0000256" key="3">
    <source>
        <dbReference type="ARBA" id="ARBA00023163"/>
    </source>
</evidence>
<feature type="DNA-binding region" description="H-T-H motif" evidence="4">
    <location>
        <begin position="54"/>
        <end position="73"/>
    </location>
</feature>
<evidence type="ECO:0000256" key="2">
    <source>
        <dbReference type="ARBA" id="ARBA00023125"/>
    </source>
</evidence>
<proteinExistence type="predicted"/>
<dbReference type="SUPFAM" id="SSF46689">
    <property type="entry name" value="Homeodomain-like"/>
    <property type="match status" value="1"/>
</dbReference>
<dbReference type="Pfam" id="PF00440">
    <property type="entry name" value="TetR_N"/>
    <property type="match status" value="1"/>
</dbReference>
<dbReference type="AlphaFoldDB" id="A0A5Q6RJN9"/>
<reference evidence="6 7" key="1">
    <citation type="submission" date="2019-09" db="EMBL/GenBank/DDBJ databases">
        <title>Mumia zhuanghuii sp. nov. isolated from the intestinal contents of plateau pika (Ochotona curzoniae) in the Qinghai-Tibet plateau of China.</title>
        <authorList>
            <person name="Tian Z."/>
        </authorList>
    </citation>
    <scope>NUCLEOTIDE SEQUENCE [LARGE SCALE GENOMIC DNA]</scope>
    <source>
        <strain evidence="7">350</strain>
    </source>
</reference>
<dbReference type="PRINTS" id="PR00455">
    <property type="entry name" value="HTHTETR"/>
</dbReference>
<dbReference type="GO" id="GO:0003700">
    <property type="term" value="F:DNA-binding transcription factor activity"/>
    <property type="evidence" value="ECO:0007669"/>
    <property type="project" value="TreeGrafter"/>
</dbReference>
<dbReference type="PANTHER" id="PTHR30055:SF234">
    <property type="entry name" value="HTH-TYPE TRANSCRIPTIONAL REGULATOR BETI"/>
    <property type="match status" value="1"/>
</dbReference>
<dbReference type="Proteomes" id="UP000307768">
    <property type="component" value="Unassembled WGS sequence"/>
</dbReference>
<name>A0A5Q6RJN9_9ACTN</name>
<evidence type="ECO:0000256" key="1">
    <source>
        <dbReference type="ARBA" id="ARBA00023015"/>
    </source>
</evidence>
<dbReference type="InterPro" id="IPR036271">
    <property type="entry name" value="Tet_transcr_reg_TetR-rel_C_sf"/>
</dbReference>
<dbReference type="InterPro" id="IPR009057">
    <property type="entry name" value="Homeodomain-like_sf"/>
</dbReference>